<protein>
    <recommendedName>
        <fullName evidence="3">Enkurin domain-containing protein</fullName>
    </recommendedName>
</protein>
<dbReference type="InterPro" id="IPR027012">
    <property type="entry name" value="Enkurin_dom"/>
</dbReference>
<keyword evidence="5" id="KW-1185">Reference proteome</keyword>
<evidence type="ECO:0000256" key="2">
    <source>
        <dbReference type="SAM" id="MobiDB-lite"/>
    </source>
</evidence>
<feature type="compositionally biased region" description="Polar residues" evidence="2">
    <location>
        <begin position="142"/>
        <end position="158"/>
    </location>
</feature>
<evidence type="ECO:0000313" key="5">
    <source>
        <dbReference type="Proteomes" id="UP000053201"/>
    </source>
</evidence>
<evidence type="ECO:0000256" key="1">
    <source>
        <dbReference type="SAM" id="Coils"/>
    </source>
</evidence>
<dbReference type="RefSeq" id="XP_016604599.1">
    <property type="nucleotide sequence ID" value="XM_016756302.1"/>
</dbReference>
<dbReference type="EMBL" id="KQ257468">
    <property type="protein sequence ID" value="KNC96559.1"/>
    <property type="molecule type" value="Genomic_DNA"/>
</dbReference>
<dbReference type="Proteomes" id="UP000053201">
    <property type="component" value="Unassembled WGS sequence"/>
</dbReference>
<organism evidence="4 5">
    <name type="scientific">Spizellomyces punctatus (strain DAOM BR117)</name>
    <dbReference type="NCBI Taxonomy" id="645134"/>
    <lineage>
        <taxon>Eukaryota</taxon>
        <taxon>Fungi</taxon>
        <taxon>Fungi incertae sedis</taxon>
        <taxon>Chytridiomycota</taxon>
        <taxon>Chytridiomycota incertae sedis</taxon>
        <taxon>Chytridiomycetes</taxon>
        <taxon>Spizellomycetales</taxon>
        <taxon>Spizellomycetaceae</taxon>
        <taxon>Spizellomyces</taxon>
    </lineage>
</organism>
<dbReference type="Pfam" id="PF13864">
    <property type="entry name" value="Enkurin"/>
    <property type="match status" value="1"/>
</dbReference>
<reference evidence="4 5" key="1">
    <citation type="submission" date="2009-08" db="EMBL/GenBank/DDBJ databases">
        <title>The Genome Sequence of Spizellomyces punctatus strain DAOM BR117.</title>
        <authorList>
            <consortium name="The Broad Institute Genome Sequencing Platform"/>
            <person name="Russ C."/>
            <person name="Cuomo C."/>
            <person name="Shea T."/>
            <person name="Young S.K."/>
            <person name="Zeng Q."/>
            <person name="Koehrsen M."/>
            <person name="Haas B."/>
            <person name="Borodovsky M."/>
            <person name="Guigo R."/>
            <person name="Alvarado L."/>
            <person name="Berlin A."/>
            <person name="Bochicchio J."/>
            <person name="Borenstein D."/>
            <person name="Chapman S."/>
            <person name="Chen Z."/>
            <person name="Engels R."/>
            <person name="Freedman E."/>
            <person name="Gellesch M."/>
            <person name="Goldberg J."/>
            <person name="Griggs A."/>
            <person name="Gujja S."/>
            <person name="Heiman D."/>
            <person name="Hepburn T."/>
            <person name="Howarth C."/>
            <person name="Jen D."/>
            <person name="Larson L."/>
            <person name="Lewis B."/>
            <person name="Mehta T."/>
            <person name="Park D."/>
            <person name="Pearson M."/>
            <person name="Roberts A."/>
            <person name="Saif S."/>
            <person name="Shenoy N."/>
            <person name="Sisk P."/>
            <person name="Stolte C."/>
            <person name="Sykes S."/>
            <person name="Thomson T."/>
            <person name="Walk T."/>
            <person name="White J."/>
            <person name="Yandava C."/>
            <person name="Burger G."/>
            <person name="Gray M.W."/>
            <person name="Holland P.W.H."/>
            <person name="King N."/>
            <person name="Lang F.B.F."/>
            <person name="Roger A.J."/>
            <person name="Ruiz-Trillo I."/>
            <person name="Lander E."/>
            <person name="Nusbaum C."/>
        </authorList>
    </citation>
    <scope>NUCLEOTIDE SEQUENCE [LARGE SCALE GENOMIC DNA]</scope>
    <source>
        <strain evidence="4 5">DAOM BR117</strain>
    </source>
</reference>
<proteinExistence type="predicted"/>
<gene>
    <name evidence="4" type="ORF">SPPG_08146</name>
</gene>
<name>A0A0L0H6H3_SPIPD</name>
<keyword evidence="1" id="KW-0175">Coiled coil</keyword>
<feature type="region of interest" description="Disordered" evidence="2">
    <location>
        <begin position="65"/>
        <end position="190"/>
    </location>
</feature>
<sequence length="240" mass="26605">MLRTHPPQDIVVTYGPGHLNSKYIPDDPQHESVYRMVQEDIPEPLFKSKYNGKILKSAESFPRLATDSGECPNVPKTVPVTSTGLYITPGSKSGLNERQKPVGSPGTNAVKKSKIPTRTLDRSTPTNPNPRSAPANSNPRSISANTTPRRTPIQNKARTTPPRKTPLQSRTPIKSLPKKPPTPPPASPLELLKRRHKKLEGLYMKLPIASDVPSAIRRKVGLEKELEELEREIARLNMVQ</sequence>
<evidence type="ECO:0000313" key="4">
    <source>
        <dbReference type="EMBL" id="KNC96559.1"/>
    </source>
</evidence>
<dbReference type="OrthoDB" id="10368237at2759"/>
<feature type="compositionally biased region" description="Pro residues" evidence="2">
    <location>
        <begin position="178"/>
        <end position="187"/>
    </location>
</feature>
<dbReference type="GeneID" id="27691323"/>
<feature type="domain" description="Enkurin" evidence="3">
    <location>
        <begin position="189"/>
        <end position="237"/>
    </location>
</feature>
<evidence type="ECO:0000259" key="3">
    <source>
        <dbReference type="Pfam" id="PF13864"/>
    </source>
</evidence>
<feature type="compositionally biased region" description="Low complexity" evidence="2">
    <location>
        <begin position="123"/>
        <end position="141"/>
    </location>
</feature>
<dbReference type="InParanoid" id="A0A0L0H6H3"/>
<accession>A0A0L0H6H3</accession>
<dbReference type="VEuPathDB" id="FungiDB:SPPG_08146"/>
<feature type="coiled-coil region" evidence="1">
    <location>
        <begin position="212"/>
        <end position="239"/>
    </location>
</feature>
<feature type="compositionally biased region" description="Polar residues" evidence="2">
    <location>
        <begin position="79"/>
        <end position="94"/>
    </location>
</feature>
<dbReference type="AlphaFoldDB" id="A0A0L0H6H3"/>